<feature type="chain" id="PRO_5042916637" evidence="2">
    <location>
        <begin position="23"/>
        <end position="442"/>
    </location>
</feature>
<dbReference type="Proteomes" id="UP001328107">
    <property type="component" value="Unassembled WGS sequence"/>
</dbReference>
<dbReference type="EMBL" id="BTRK01000006">
    <property type="protein sequence ID" value="GMR57797.1"/>
    <property type="molecule type" value="Genomic_DNA"/>
</dbReference>
<comment type="caution">
    <text evidence="3">The sequence shown here is derived from an EMBL/GenBank/DDBJ whole genome shotgun (WGS) entry which is preliminary data.</text>
</comment>
<proteinExistence type="predicted"/>
<reference evidence="4" key="1">
    <citation type="submission" date="2022-10" db="EMBL/GenBank/DDBJ databases">
        <title>Genome assembly of Pristionchus species.</title>
        <authorList>
            <person name="Yoshida K."/>
            <person name="Sommer R.J."/>
        </authorList>
    </citation>
    <scope>NUCLEOTIDE SEQUENCE [LARGE SCALE GENOMIC DNA]</scope>
    <source>
        <strain evidence="4">RS5460</strain>
    </source>
</reference>
<organism evidence="3 4">
    <name type="scientific">Pristionchus mayeri</name>
    <dbReference type="NCBI Taxonomy" id="1317129"/>
    <lineage>
        <taxon>Eukaryota</taxon>
        <taxon>Metazoa</taxon>
        <taxon>Ecdysozoa</taxon>
        <taxon>Nematoda</taxon>
        <taxon>Chromadorea</taxon>
        <taxon>Rhabditida</taxon>
        <taxon>Rhabditina</taxon>
        <taxon>Diplogasteromorpha</taxon>
        <taxon>Diplogasteroidea</taxon>
        <taxon>Neodiplogasteridae</taxon>
        <taxon>Pristionchus</taxon>
    </lineage>
</organism>
<feature type="signal peptide" evidence="2">
    <location>
        <begin position="1"/>
        <end position="22"/>
    </location>
</feature>
<feature type="region of interest" description="Disordered" evidence="1">
    <location>
        <begin position="376"/>
        <end position="406"/>
    </location>
</feature>
<sequence>MKASIVLAVCQTLLVLCQFVIGQSHDELYILIDEVSVFNCKGVRNEIKITEDDIDIVNERGNKVYYIRAPGNYTIDFRKITVKEDFGHLAGEIGITLQVPIIEGPAGIRFDLPYTMVPETTLLSQKCDAHSGIVEKNGRQYCRYCDLCGISNAVEGELNRSGHQFLSGGQQEENPLQPACGNIERNSYNFRRTISLPSRRTLEGMIKDKVQGVDGEIKKRLNKGRGRFQVFLNLISAEKAPISQHRWFAQSRECACCLNPRSRECSSLSFLYCNIEECKSAWAQMCLHNTARIVACYTVEFNYRMTTSYAEVQRFLDEKGLSDPNREQQQLTRKVITPPRLQQHRYIPSSSSSVFNQPTVLSAQQHLREVQQSRYPQQRQQRQQQFAAQQTDDRSPVREEESEGTLSDRCVALMPARLQHLRRYCTIFWNAKLCCSHCEGVC</sequence>
<keyword evidence="4" id="KW-1185">Reference proteome</keyword>
<dbReference type="AlphaFoldDB" id="A0AAN5D852"/>
<gene>
    <name evidence="3" type="ORF">PMAYCL1PPCAC_27992</name>
</gene>
<name>A0AAN5D852_9BILA</name>
<keyword evidence="2" id="KW-0732">Signal</keyword>
<protein>
    <submittedName>
        <fullName evidence="3">Uncharacterized protein</fullName>
    </submittedName>
</protein>
<evidence type="ECO:0000256" key="1">
    <source>
        <dbReference type="SAM" id="MobiDB-lite"/>
    </source>
</evidence>
<evidence type="ECO:0000313" key="3">
    <source>
        <dbReference type="EMBL" id="GMR57797.1"/>
    </source>
</evidence>
<accession>A0AAN5D852</accession>
<feature type="compositionally biased region" description="Low complexity" evidence="1">
    <location>
        <begin position="376"/>
        <end position="390"/>
    </location>
</feature>
<evidence type="ECO:0000256" key="2">
    <source>
        <dbReference type="SAM" id="SignalP"/>
    </source>
</evidence>
<evidence type="ECO:0000313" key="4">
    <source>
        <dbReference type="Proteomes" id="UP001328107"/>
    </source>
</evidence>